<evidence type="ECO:0000313" key="1">
    <source>
        <dbReference type="EMBL" id="CAD2203266.1"/>
    </source>
</evidence>
<evidence type="ECO:0000313" key="2">
    <source>
        <dbReference type="Proteomes" id="UP000580250"/>
    </source>
</evidence>
<protein>
    <submittedName>
        <fullName evidence="1">Uncharacterized protein</fullName>
    </submittedName>
</protein>
<dbReference type="AlphaFoldDB" id="A0A6V7XVB1"/>
<dbReference type="EMBL" id="CAJEWN010002354">
    <property type="protein sequence ID" value="CAD2203266.1"/>
    <property type="molecule type" value="Genomic_DNA"/>
</dbReference>
<name>A0A6V7XVB1_MELEN</name>
<sequence length="93" mass="11173">MDKKFLVDLKSSLKIYEININNFLKIVIFVKDFVKDCYFIKDCYLTKMIPCVLFLEYLLHEYYVIINFCKCFLPLKYSDFHLKILLTISCSFG</sequence>
<organism evidence="1 2">
    <name type="scientific">Meloidogyne enterolobii</name>
    <name type="common">Root-knot nematode worm</name>
    <name type="synonym">Meloidogyne mayaguensis</name>
    <dbReference type="NCBI Taxonomy" id="390850"/>
    <lineage>
        <taxon>Eukaryota</taxon>
        <taxon>Metazoa</taxon>
        <taxon>Ecdysozoa</taxon>
        <taxon>Nematoda</taxon>
        <taxon>Chromadorea</taxon>
        <taxon>Rhabditida</taxon>
        <taxon>Tylenchina</taxon>
        <taxon>Tylenchomorpha</taxon>
        <taxon>Tylenchoidea</taxon>
        <taxon>Meloidogynidae</taxon>
        <taxon>Meloidogyninae</taxon>
        <taxon>Meloidogyne</taxon>
    </lineage>
</organism>
<accession>A0A6V7XVB1</accession>
<gene>
    <name evidence="1" type="ORF">MENT_LOCUS56944</name>
</gene>
<comment type="caution">
    <text evidence="1">The sequence shown here is derived from an EMBL/GenBank/DDBJ whole genome shotgun (WGS) entry which is preliminary data.</text>
</comment>
<proteinExistence type="predicted"/>
<reference evidence="1 2" key="1">
    <citation type="submission" date="2020-08" db="EMBL/GenBank/DDBJ databases">
        <authorList>
            <person name="Koutsovoulos G."/>
            <person name="Danchin GJ E."/>
        </authorList>
    </citation>
    <scope>NUCLEOTIDE SEQUENCE [LARGE SCALE GENOMIC DNA]</scope>
</reference>
<dbReference type="Proteomes" id="UP000580250">
    <property type="component" value="Unassembled WGS sequence"/>
</dbReference>